<dbReference type="GO" id="GO:0005886">
    <property type="term" value="C:plasma membrane"/>
    <property type="evidence" value="ECO:0007669"/>
    <property type="project" value="UniProtKB-SubCell"/>
</dbReference>
<evidence type="ECO:0000256" key="3">
    <source>
        <dbReference type="ARBA" id="ARBA00022692"/>
    </source>
</evidence>
<feature type="transmembrane region" description="Helical" evidence="6">
    <location>
        <begin position="56"/>
        <end position="76"/>
    </location>
</feature>
<protein>
    <submittedName>
        <fullName evidence="8">MFS transporter</fullName>
    </submittedName>
</protein>
<dbReference type="InterPro" id="IPR020846">
    <property type="entry name" value="MFS_dom"/>
</dbReference>
<keyword evidence="4 6" id="KW-1133">Transmembrane helix</keyword>
<feature type="transmembrane region" description="Helical" evidence="6">
    <location>
        <begin position="290"/>
        <end position="309"/>
    </location>
</feature>
<evidence type="ECO:0000256" key="4">
    <source>
        <dbReference type="ARBA" id="ARBA00022989"/>
    </source>
</evidence>
<feature type="transmembrane region" description="Helical" evidence="6">
    <location>
        <begin position="385"/>
        <end position="405"/>
    </location>
</feature>
<dbReference type="OrthoDB" id="272777at2"/>
<dbReference type="Gene3D" id="1.20.1250.20">
    <property type="entry name" value="MFS general substrate transporter like domains"/>
    <property type="match status" value="2"/>
</dbReference>
<keyword evidence="9" id="KW-1185">Reference proteome</keyword>
<dbReference type="EMBL" id="WURB01000010">
    <property type="protein sequence ID" value="MXQ12777.1"/>
    <property type="molecule type" value="Genomic_DNA"/>
</dbReference>
<feature type="transmembrane region" description="Helical" evidence="6">
    <location>
        <begin position="225"/>
        <end position="247"/>
    </location>
</feature>
<dbReference type="PANTHER" id="PTHR43124">
    <property type="entry name" value="PURINE EFFLUX PUMP PBUE"/>
    <property type="match status" value="1"/>
</dbReference>
<dbReference type="InterPro" id="IPR011701">
    <property type="entry name" value="MFS"/>
</dbReference>
<dbReference type="PANTHER" id="PTHR43124:SF3">
    <property type="entry name" value="CHLORAMPHENICOL EFFLUX PUMP RV0191"/>
    <property type="match status" value="1"/>
</dbReference>
<reference evidence="8 9" key="1">
    <citation type="submission" date="2019-12" db="EMBL/GenBank/DDBJ databases">
        <authorList>
            <person name="Yuan C.-G."/>
        </authorList>
    </citation>
    <scope>NUCLEOTIDE SEQUENCE [LARGE SCALE GENOMIC DNA]</scope>
    <source>
        <strain evidence="8 9">KCTC 23863</strain>
    </source>
</reference>
<comment type="subcellular location">
    <subcellularLocation>
        <location evidence="1">Cell membrane</location>
        <topology evidence="1">Multi-pass membrane protein</topology>
    </subcellularLocation>
</comment>
<dbReference type="GO" id="GO:0022857">
    <property type="term" value="F:transmembrane transporter activity"/>
    <property type="evidence" value="ECO:0007669"/>
    <property type="project" value="InterPro"/>
</dbReference>
<accession>A0A7X3MT60</accession>
<evidence type="ECO:0000256" key="5">
    <source>
        <dbReference type="ARBA" id="ARBA00023136"/>
    </source>
</evidence>
<evidence type="ECO:0000259" key="7">
    <source>
        <dbReference type="PROSITE" id="PS50850"/>
    </source>
</evidence>
<dbReference type="PROSITE" id="PS50850">
    <property type="entry name" value="MFS"/>
    <property type="match status" value="1"/>
</dbReference>
<feature type="transmembrane region" description="Helical" evidence="6">
    <location>
        <begin position="15"/>
        <end position="36"/>
    </location>
</feature>
<evidence type="ECO:0000313" key="9">
    <source>
        <dbReference type="Proteomes" id="UP000436483"/>
    </source>
</evidence>
<feature type="domain" description="Major facilitator superfamily (MFS) profile" evidence="7">
    <location>
        <begin position="15"/>
        <end position="412"/>
    </location>
</feature>
<evidence type="ECO:0000313" key="8">
    <source>
        <dbReference type="EMBL" id="MXQ12777.1"/>
    </source>
</evidence>
<dbReference type="InterPro" id="IPR050189">
    <property type="entry name" value="MFS_Efflux_Transporters"/>
</dbReference>
<feature type="transmembrane region" description="Helical" evidence="6">
    <location>
        <begin position="315"/>
        <end position="332"/>
    </location>
</feature>
<feature type="transmembrane region" description="Helical" evidence="6">
    <location>
        <begin position="353"/>
        <end position="373"/>
    </location>
</feature>
<dbReference type="Proteomes" id="UP000436483">
    <property type="component" value="Unassembled WGS sequence"/>
</dbReference>
<name>A0A7X3MT60_9HYPH</name>
<evidence type="ECO:0000256" key="6">
    <source>
        <dbReference type="SAM" id="Phobius"/>
    </source>
</evidence>
<organism evidence="8 9">
    <name type="scientific">Microvirga makkahensis</name>
    <dbReference type="NCBI Taxonomy" id="1128670"/>
    <lineage>
        <taxon>Bacteria</taxon>
        <taxon>Pseudomonadati</taxon>
        <taxon>Pseudomonadota</taxon>
        <taxon>Alphaproteobacteria</taxon>
        <taxon>Hyphomicrobiales</taxon>
        <taxon>Methylobacteriaceae</taxon>
        <taxon>Microvirga</taxon>
    </lineage>
</organism>
<sequence length="419" mass="43866">MDSTAKVLSARSERAVFLIAALVAIYAVSQFLRNSIGVIANDLARELSLSATQTGLLSSAFFLTFAAIQIPVGILIDRYGPKRVMLATAVIAVAGTVLFALAASASLLIAARALMGLGCSTFFMAPLVIYARRFPPVRFAGLTSIQMGGANLGTLAATAPLAASSAAIGWRGSFLAVAAVTVVLMLVIVVAVPKDADDSKGRESWSDAFRGVAAAVMVPSFRPVFFMHLTTYSCFVSIVGLWGGPWLTDVHGADLATRGQILLLGAGAQIFGMLLWGATDRFWGSYKKPVLAGGAAAVLMLAAAVLVPLDLALLQVWFILFGLSVSCTPILTSHGKSLFPPHLTGRGITLMNIGTMGGAFLSQSVTGVLIDLMGRSATGGYSPEGYRLVFGALSGWLLLSLIFYARAIDPHPSRYASKA</sequence>
<dbReference type="InterPro" id="IPR036259">
    <property type="entry name" value="MFS_trans_sf"/>
</dbReference>
<gene>
    <name evidence="8" type="ORF">GR328_15190</name>
</gene>
<keyword evidence="3 6" id="KW-0812">Transmembrane</keyword>
<dbReference type="Pfam" id="PF07690">
    <property type="entry name" value="MFS_1"/>
    <property type="match status" value="1"/>
</dbReference>
<feature type="transmembrane region" description="Helical" evidence="6">
    <location>
        <begin position="83"/>
        <end position="103"/>
    </location>
</feature>
<keyword evidence="5 6" id="KW-0472">Membrane</keyword>
<keyword evidence="2" id="KW-1003">Cell membrane</keyword>
<feature type="transmembrane region" description="Helical" evidence="6">
    <location>
        <begin position="259"/>
        <end position="278"/>
    </location>
</feature>
<feature type="transmembrane region" description="Helical" evidence="6">
    <location>
        <begin position="109"/>
        <end position="130"/>
    </location>
</feature>
<evidence type="ECO:0000256" key="1">
    <source>
        <dbReference type="ARBA" id="ARBA00004651"/>
    </source>
</evidence>
<dbReference type="RefSeq" id="WP_160885362.1">
    <property type="nucleotide sequence ID" value="NZ_WURB01000010.1"/>
</dbReference>
<proteinExistence type="predicted"/>
<feature type="transmembrane region" description="Helical" evidence="6">
    <location>
        <begin position="174"/>
        <end position="192"/>
    </location>
</feature>
<evidence type="ECO:0000256" key="2">
    <source>
        <dbReference type="ARBA" id="ARBA00022475"/>
    </source>
</evidence>
<dbReference type="SUPFAM" id="SSF103473">
    <property type="entry name" value="MFS general substrate transporter"/>
    <property type="match status" value="1"/>
</dbReference>
<reference evidence="8 9" key="2">
    <citation type="submission" date="2020-01" db="EMBL/GenBank/DDBJ databases">
        <title>Microvirga sp. nov., an arsenate reduction bacterium isolated from Tibet hotspring sediments.</title>
        <authorList>
            <person name="Xian W.-D."/>
            <person name="Li W.-J."/>
        </authorList>
    </citation>
    <scope>NUCLEOTIDE SEQUENCE [LARGE SCALE GENOMIC DNA]</scope>
    <source>
        <strain evidence="8 9">KCTC 23863</strain>
    </source>
</reference>
<dbReference type="AlphaFoldDB" id="A0A7X3MT60"/>
<comment type="caution">
    <text evidence="8">The sequence shown here is derived from an EMBL/GenBank/DDBJ whole genome shotgun (WGS) entry which is preliminary data.</text>
</comment>